<dbReference type="GO" id="GO:0047011">
    <property type="term" value="F:2-dehydropantolactone reductase (A-specific) activity"/>
    <property type="evidence" value="ECO:0007669"/>
    <property type="project" value="UniProtKB-ARBA"/>
</dbReference>
<dbReference type="InterPro" id="IPR036812">
    <property type="entry name" value="NAD(P)_OxRdtase_dom_sf"/>
</dbReference>
<keyword evidence="6 16" id="KW-1133">Transmembrane helix</keyword>
<keyword evidence="8" id="KW-0406">Ion transport</keyword>
<dbReference type="GO" id="GO:0005886">
    <property type="term" value="C:plasma membrane"/>
    <property type="evidence" value="ECO:0007669"/>
    <property type="project" value="TreeGrafter"/>
</dbReference>
<dbReference type="PROSITE" id="PS00062">
    <property type="entry name" value="ALDOKETO_REDUCTASE_2"/>
    <property type="match status" value="1"/>
</dbReference>
<keyword evidence="21" id="KW-1185">Reference proteome</keyword>
<feature type="transmembrane region" description="Helical" evidence="16">
    <location>
        <begin position="280"/>
        <end position="299"/>
    </location>
</feature>
<feature type="transmembrane region" description="Helical" evidence="16">
    <location>
        <begin position="364"/>
        <end position="383"/>
    </location>
</feature>
<feature type="compositionally biased region" description="Low complexity" evidence="15">
    <location>
        <begin position="561"/>
        <end position="571"/>
    </location>
</feature>
<feature type="transmembrane region" description="Helical" evidence="16">
    <location>
        <begin position="422"/>
        <end position="440"/>
    </location>
</feature>
<sequence length="1036" mass="117670">MITSKIILALLWILVFPIQQVNALVGITINNMYVPDSCGASCFSYFSSFQLNCSIINSKGKVKSSSGCLGSNKDYMNSVAWCWDLQCSDKSRSHATNYDFVKAWNKKMPNATDTYQDALSWGKPTEILSSSATDLNMTHSGLVNDTDFYNLYRTNKDFLRSESVHARMALSLVMISWALVLFGMCYNIIDKFHLDERFLPTNLYIWIRKYLLYPALFKEKCSVPIQLTQGFPIDYVPPRLVSIAIFCYYVINIIFCAVPYTGFWEFEWYPHDTASLMYTYVGNRTGILSFANIPILLLFASRNNIFQWLTGWSFATFQHFHRHVSIICILEAFIHSVCYTIKFIKKPNDASYYAAIAAHGCFRWGSLATTACCIIPAFAVLKIRLTSYEFFFVVHYLLAIVFLIGCAYHIILRYHSKWGYCYWLYCSYAVWGFDWFVRILRCCYLKFVKGYGCKATVELIDLDSKTIKITYQTKNDNDCQHCVGNYYYLYFFTLFPFFTSHPFTVSEWKHKYSDISNLKHDKDVAVTSNMAVSNSSTKDESDYANGMNKEDDHTTMRNTESASPSPQPSSISSESQLVFYVQCMNGTTNKIFQQLSKNDFKPIQIRSLLEGSYGSYETNSVFEDYDFLLVFTGGIGNTVAFNYLQMFYDYQVTSNCLKSHDVKLSFLHCDRFAGRLQFLKERLTGMLSPGMEKDVELMFHDTGSNGRLDINRYLVDKVEEIEKCYPCGKRRIGVVVCGPAKFTDVSKIPQVGLGTWQSTNDDGYKSVIAALKSGYTLIDTASVYGNEAEVGKAIKDSGVSREKLFITTKLWCTDHQDVAKALDKSLELLGLDYIDLYLIHWPIVLNPNGTPPLFPRLPDGRRDLVDEKEWDYIKTYKELQKLVSTGKVKAIGISNFNKSRIEKLLADPEVTIVPAALQVELHPLLPQQELVDYAQSKGIVVEAYSPLGSTGAPILTNETLIKLGKKHDVSPATIALSWAVWRNTVVLPKSTNAERIASNLKVIKLTDEEGKEISGISKVSGTKRIVSPDWGVNLFD</sequence>
<dbReference type="GO" id="GO:0006826">
    <property type="term" value="P:iron ion transport"/>
    <property type="evidence" value="ECO:0007669"/>
    <property type="project" value="TreeGrafter"/>
</dbReference>
<keyword evidence="2" id="KW-0813">Transport</keyword>
<dbReference type="Proteomes" id="UP001165063">
    <property type="component" value="Unassembled WGS sequence"/>
</dbReference>
<dbReference type="SUPFAM" id="SSF51430">
    <property type="entry name" value="NAD(P)-linked oxidoreductase"/>
    <property type="match status" value="1"/>
</dbReference>
<keyword evidence="9 16" id="KW-0472">Membrane</keyword>
<evidence type="ECO:0000256" key="11">
    <source>
        <dbReference type="ARBA" id="ARBA00051098"/>
    </source>
</evidence>
<feature type="region of interest" description="Disordered" evidence="15">
    <location>
        <begin position="531"/>
        <end position="571"/>
    </location>
</feature>
<dbReference type="PRINTS" id="PR00069">
    <property type="entry name" value="ALDKETRDTASE"/>
</dbReference>
<dbReference type="PROSITE" id="PS00063">
    <property type="entry name" value="ALDOKETO_REDUCTASE_3"/>
    <property type="match status" value="1"/>
</dbReference>
<dbReference type="OrthoDB" id="167398at2759"/>
<dbReference type="GO" id="GO:0015677">
    <property type="term" value="P:copper ion import"/>
    <property type="evidence" value="ECO:0007669"/>
    <property type="project" value="TreeGrafter"/>
</dbReference>
<evidence type="ECO:0000256" key="7">
    <source>
        <dbReference type="ARBA" id="ARBA00023002"/>
    </source>
</evidence>
<gene>
    <name evidence="20" type="ORF">Amon01_000010600</name>
</gene>
<evidence type="ECO:0000313" key="20">
    <source>
        <dbReference type="EMBL" id="GMG18959.1"/>
    </source>
</evidence>
<evidence type="ECO:0000256" key="1">
    <source>
        <dbReference type="ARBA" id="ARBA00004141"/>
    </source>
</evidence>
<feature type="chain" id="PRO_5040740484" description="2-dehydropantolactone reductase" evidence="17">
    <location>
        <begin position="24"/>
        <end position="1036"/>
    </location>
</feature>
<feature type="signal peptide" evidence="17">
    <location>
        <begin position="1"/>
        <end position="23"/>
    </location>
</feature>
<dbReference type="InterPro" id="IPR020471">
    <property type="entry name" value="AKR"/>
</dbReference>
<feature type="domain" description="Ferric oxidoreductase" evidence="19">
    <location>
        <begin position="285"/>
        <end position="406"/>
    </location>
</feature>
<dbReference type="GO" id="GO:0006879">
    <property type="term" value="P:intracellular iron ion homeostasis"/>
    <property type="evidence" value="ECO:0007669"/>
    <property type="project" value="TreeGrafter"/>
</dbReference>
<dbReference type="PANTHER" id="PTHR32361:SF9">
    <property type="entry name" value="FERRIC REDUCTASE TRANSMEMBRANE COMPONENT 3-RELATED"/>
    <property type="match status" value="1"/>
</dbReference>
<keyword evidence="5" id="KW-0274">FAD</keyword>
<keyword evidence="3" id="KW-0285">Flavoprotein</keyword>
<evidence type="ECO:0000256" key="5">
    <source>
        <dbReference type="ARBA" id="ARBA00022827"/>
    </source>
</evidence>
<evidence type="ECO:0000256" key="10">
    <source>
        <dbReference type="ARBA" id="ARBA00050878"/>
    </source>
</evidence>
<evidence type="ECO:0000256" key="16">
    <source>
        <dbReference type="SAM" id="Phobius"/>
    </source>
</evidence>
<feature type="domain" description="NADP-dependent oxidoreductase" evidence="18">
    <location>
        <begin position="751"/>
        <end position="1016"/>
    </location>
</feature>
<reference evidence="20" key="1">
    <citation type="submission" date="2023-04" db="EMBL/GenBank/DDBJ databases">
        <title>Ambrosiozyma monospora NBRC 1965.</title>
        <authorList>
            <person name="Ichikawa N."/>
            <person name="Sato H."/>
            <person name="Tonouchi N."/>
        </authorList>
    </citation>
    <scope>NUCLEOTIDE SEQUENCE</scope>
    <source>
        <strain evidence="20">NBRC 1965</strain>
    </source>
</reference>
<feature type="transmembrane region" description="Helical" evidence="16">
    <location>
        <begin position="390"/>
        <end position="410"/>
    </location>
</feature>
<dbReference type="InterPro" id="IPR023210">
    <property type="entry name" value="NADP_OxRdtase_dom"/>
</dbReference>
<evidence type="ECO:0000256" key="4">
    <source>
        <dbReference type="ARBA" id="ARBA00022692"/>
    </source>
</evidence>
<dbReference type="PANTHER" id="PTHR32361">
    <property type="entry name" value="FERRIC/CUPRIC REDUCTASE TRANSMEMBRANE COMPONENT"/>
    <property type="match status" value="1"/>
</dbReference>
<feature type="transmembrane region" description="Helical" evidence="16">
    <location>
        <begin position="168"/>
        <end position="189"/>
    </location>
</feature>
<evidence type="ECO:0000256" key="3">
    <source>
        <dbReference type="ARBA" id="ARBA00022630"/>
    </source>
</evidence>
<dbReference type="AlphaFoldDB" id="A0A9W7DG60"/>
<dbReference type="GO" id="GO:0042180">
    <property type="term" value="P:ketone metabolic process"/>
    <property type="evidence" value="ECO:0007669"/>
    <property type="project" value="UniProtKB-ARBA"/>
</dbReference>
<evidence type="ECO:0000259" key="18">
    <source>
        <dbReference type="Pfam" id="PF00248"/>
    </source>
</evidence>
<dbReference type="GO" id="GO:0000293">
    <property type="term" value="F:ferric-chelate reductase activity"/>
    <property type="evidence" value="ECO:0007669"/>
    <property type="project" value="TreeGrafter"/>
</dbReference>
<feature type="transmembrane region" description="Helical" evidence="16">
    <location>
        <begin position="320"/>
        <end position="344"/>
    </location>
</feature>
<accession>A0A9W7DG60</accession>
<dbReference type="FunFam" id="3.20.20.100:FF:000002">
    <property type="entry name" value="2,5-diketo-D-gluconic acid reductase A"/>
    <property type="match status" value="1"/>
</dbReference>
<dbReference type="InterPro" id="IPR018170">
    <property type="entry name" value="Aldo/ket_reductase_CS"/>
</dbReference>
<evidence type="ECO:0000256" key="9">
    <source>
        <dbReference type="ARBA" id="ARBA00023136"/>
    </source>
</evidence>
<comment type="catalytic activity">
    <reaction evidence="11">
        <text>isatin + NADPH + H(+) = 3-hydroxyindolin-2-one + NADP(+)</text>
        <dbReference type="Rhea" id="RHEA:68608"/>
        <dbReference type="ChEBI" id="CHEBI:15378"/>
        <dbReference type="ChEBI" id="CHEBI:27539"/>
        <dbReference type="ChEBI" id="CHEBI:28536"/>
        <dbReference type="ChEBI" id="CHEBI:57783"/>
        <dbReference type="ChEBI" id="CHEBI:58349"/>
    </reaction>
</comment>
<keyword evidence="7" id="KW-0560">Oxidoreductase</keyword>
<protein>
    <recommendedName>
        <fullName evidence="13">2-dehydropantolactone reductase</fullName>
        <ecNumber evidence="12">1.1.1.358</ecNumber>
    </recommendedName>
    <alternativeName>
        <fullName evidence="13">2-dehydropantolactone reductase</fullName>
    </alternativeName>
    <alternativeName>
        <fullName evidence="14">Ketopantoyl-lactone reductase</fullName>
    </alternativeName>
</protein>
<comment type="subcellular location">
    <subcellularLocation>
        <location evidence="1">Membrane</location>
        <topology evidence="1">Multi-pass membrane protein</topology>
    </subcellularLocation>
</comment>
<evidence type="ECO:0000256" key="14">
    <source>
        <dbReference type="ARBA" id="ARBA00081322"/>
    </source>
</evidence>
<organism evidence="20 21">
    <name type="scientific">Ambrosiozyma monospora</name>
    <name type="common">Yeast</name>
    <name type="synonym">Endomycopsis monosporus</name>
    <dbReference type="NCBI Taxonomy" id="43982"/>
    <lineage>
        <taxon>Eukaryota</taxon>
        <taxon>Fungi</taxon>
        <taxon>Dikarya</taxon>
        <taxon>Ascomycota</taxon>
        <taxon>Saccharomycotina</taxon>
        <taxon>Pichiomycetes</taxon>
        <taxon>Pichiales</taxon>
        <taxon>Pichiaceae</taxon>
        <taxon>Ambrosiozyma</taxon>
    </lineage>
</organism>
<comment type="catalytic activity">
    <reaction evidence="10">
        <text>(R)-pantolactone + NADP(+) = 2-dehydropantolactone + NADPH + H(+)</text>
        <dbReference type="Rhea" id="RHEA:18981"/>
        <dbReference type="ChEBI" id="CHEBI:15378"/>
        <dbReference type="ChEBI" id="CHEBI:16719"/>
        <dbReference type="ChEBI" id="CHEBI:18395"/>
        <dbReference type="ChEBI" id="CHEBI:57783"/>
        <dbReference type="ChEBI" id="CHEBI:58349"/>
        <dbReference type="EC" id="1.1.1.358"/>
    </reaction>
</comment>
<proteinExistence type="predicted"/>
<dbReference type="Pfam" id="PF00248">
    <property type="entry name" value="Aldo_ket_red"/>
    <property type="match status" value="1"/>
</dbReference>
<evidence type="ECO:0000256" key="12">
    <source>
        <dbReference type="ARBA" id="ARBA00066965"/>
    </source>
</evidence>
<dbReference type="InterPro" id="IPR051410">
    <property type="entry name" value="Ferric/Cupric_Reductase"/>
</dbReference>
<evidence type="ECO:0000259" key="19">
    <source>
        <dbReference type="Pfam" id="PF01794"/>
    </source>
</evidence>
<feature type="transmembrane region" description="Helical" evidence="16">
    <location>
        <begin position="240"/>
        <end position="260"/>
    </location>
</feature>
<name>A0A9W7DG60_AMBMO</name>
<evidence type="ECO:0000313" key="21">
    <source>
        <dbReference type="Proteomes" id="UP001165063"/>
    </source>
</evidence>
<dbReference type="Pfam" id="PF01794">
    <property type="entry name" value="Ferric_reduct"/>
    <property type="match status" value="1"/>
</dbReference>
<dbReference type="InterPro" id="IPR013130">
    <property type="entry name" value="Fe3_Rdtase_TM_dom"/>
</dbReference>
<evidence type="ECO:0000256" key="2">
    <source>
        <dbReference type="ARBA" id="ARBA00022448"/>
    </source>
</evidence>
<comment type="caution">
    <text evidence="20">The sequence shown here is derived from an EMBL/GenBank/DDBJ whole genome shotgun (WGS) entry which is preliminary data.</text>
</comment>
<dbReference type="EMBL" id="BSXU01000035">
    <property type="protein sequence ID" value="GMG18959.1"/>
    <property type="molecule type" value="Genomic_DNA"/>
</dbReference>
<evidence type="ECO:0000256" key="8">
    <source>
        <dbReference type="ARBA" id="ARBA00023065"/>
    </source>
</evidence>
<keyword evidence="4 16" id="KW-0812">Transmembrane</keyword>
<dbReference type="EC" id="1.1.1.358" evidence="12"/>
<evidence type="ECO:0000256" key="13">
    <source>
        <dbReference type="ARBA" id="ARBA00079693"/>
    </source>
</evidence>
<evidence type="ECO:0000256" key="6">
    <source>
        <dbReference type="ARBA" id="ARBA00022989"/>
    </source>
</evidence>
<keyword evidence="17" id="KW-0732">Signal</keyword>
<dbReference type="Gene3D" id="3.20.20.100">
    <property type="entry name" value="NADP-dependent oxidoreductase domain"/>
    <property type="match status" value="1"/>
</dbReference>
<evidence type="ECO:0000256" key="15">
    <source>
        <dbReference type="SAM" id="MobiDB-lite"/>
    </source>
</evidence>
<evidence type="ECO:0000256" key="17">
    <source>
        <dbReference type="SAM" id="SignalP"/>
    </source>
</evidence>